<dbReference type="InterPro" id="IPR001757">
    <property type="entry name" value="P_typ_ATPase"/>
</dbReference>
<dbReference type="PRINTS" id="PR00119">
    <property type="entry name" value="CATATPASE"/>
</dbReference>
<feature type="transmembrane region" description="Helical" evidence="6">
    <location>
        <begin position="250"/>
        <end position="272"/>
    </location>
</feature>
<dbReference type="Gene3D" id="1.20.1110.10">
    <property type="entry name" value="Calcium-transporting ATPase, transmembrane domain"/>
    <property type="match status" value="1"/>
</dbReference>
<dbReference type="AlphaFoldDB" id="A0A315ZZY7"/>
<dbReference type="Proteomes" id="UP000254051">
    <property type="component" value="Unassembled WGS sequence"/>
</dbReference>
<dbReference type="InterPro" id="IPR044492">
    <property type="entry name" value="P_typ_ATPase_HD_dom"/>
</dbReference>
<keyword evidence="5 6" id="KW-0472">Membrane</keyword>
<feature type="domain" description="P-type ATPase A" evidence="7">
    <location>
        <begin position="103"/>
        <end position="199"/>
    </location>
</feature>
<feature type="transmembrane region" description="Helical" evidence="6">
    <location>
        <begin position="46"/>
        <end position="65"/>
    </location>
</feature>
<dbReference type="PROSITE" id="PS00154">
    <property type="entry name" value="ATPASE_E1_E2"/>
    <property type="match status" value="1"/>
</dbReference>
<feature type="transmembrane region" description="Helical" evidence="6">
    <location>
        <begin position="219"/>
        <end position="238"/>
    </location>
</feature>
<dbReference type="CDD" id="cd02609">
    <property type="entry name" value="P-type_ATPase"/>
    <property type="match status" value="1"/>
</dbReference>
<feature type="transmembrane region" description="Helical" evidence="6">
    <location>
        <begin position="619"/>
        <end position="638"/>
    </location>
</feature>
<dbReference type="SFLD" id="SFLDG00002">
    <property type="entry name" value="C1.7:_P-type_atpase_like"/>
    <property type="match status" value="1"/>
</dbReference>
<dbReference type="PANTHER" id="PTHR42861">
    <property type="entry name" value="CALCIUM-TRANSPORTING ATPASE"/>
    <property type="match status" value="1"/>
</dbReference>
<dbReference type="EMBL" id="UHJJ01000003">
    <property type="protein sequence ID" value="SUQ13471.1"/>
    <property type="molecule type" value="Genomic_DNA"/>
</dbReference>
<dbReference type="InterPro" id="IPR008250">
    <property type="entry name" value="ATPase_P-typ_transduc_dom_A_sf"/>
</dbReference>
<protein>
    <submittedName>
        <fullName evidence="8">Cation-transporting ATPase E</fullName>
    </submittedName>
</protein>
<evidence type="ECO:0000313" key="8">
    <source>
        <dbReference type="EMBL" id="SUQ13471.1"/>
    </source>
</evidence>
<feature type="transmembrane region" description="Helical" evidence="6">
    <location>
        <begin position="686"/>
        <end position="704"/>
    </location>
</feature>
<dbReference type="Pfam" id="PF00702">
    <property type="entry name" value="Hydrolase"/>
    <property type="match status" value="1"/>
</dbReference>
<keyword evidence="2 6" id="KW-0812">Transmembrane</keyword>
<proteinExistence type="predicted"/>
<reference evidence="9" key="1">
    <citation type="submission" date="2017-07" db="EMBL/GenBank/DDBJ databases">
        <authorList>
            <person name="Varghese N."/>
            <person name="Submissions S."/>
        </authorList>
    </citation>
    <scope>NUCLEOTIDE SEQUENCE [LARGE SCALE GENOMIC DNA]</scope>
    <source>
        <strain evidence="9">NLAE-zl-C134</strain>
    </source>
</reference>
<dbReference type="InterPro" id="IPR023298">
    <property type="entry name" value="ATPase_P-typ_TM_dom_sf"/>
</dbReference>
<evidence type="ECO:0000256" key="5">
    <source>
        <dbReference type="ARBA" id="ARBA00023136"/>
    </source>
</evidence>
<keyword evidence="4 6" id="KW-1133">Transmembrane helix</keyword>
<evidence type="ECO:0000256" key="1">
    <source>
        <dbReference type="ARBA" id="ARBA00004141"/>
    </source>
</evidence>
<dbReference type="SUPFAM" id="SSF81653">
    <property type="entry name" value="Calcium ATPase, transduction domain A"/>
    <property type="match status" value="1"/>
</dbReference>
<dbReference type="Gene3D" id="2.70.150.10">
    <property type="entry name" value="Calcium-transporting ATPase, cytoplasmic transduction domain A"/>
    <property type="match status" value="1"/>
</dbReference>
<organism evidence="8 9">
    <name type="scientific">Faecalicatena contorta</name>
    <dbReference type="NCBI Taxonomy" id="39482"/>
    <lineage>
        <taxon>Bacteria</taxon>
        <taxon>Bacillati</taxon>
        <taxon>Bacillota</taxon>
        <taxon>Clostridia</taxon>
        <taxon>Lachnospirales</taxon>
        <taxon>Lachnospiraceae</taxon>
        <taxon>Faecalicatena</taxon>
    </lineage>
</organism>
<feature type="transmembrane region" description="Helical" evidence="6">
    <location>
        <begin position="742"/>
        <end position="764"/>
    </location>
</feature>
<dbReference type="SUPFAM" id="SSF81665">
    <property type="entry name" value="Calcium ATPase, transmembrane domain M"/>
    <property type="match status" value="1"/>
</dbReference>
<dbReference type="NCBIfam" id="TIGR01494">
    <property type="entry name" value="ATPase_P-type"/>
    <property type="match status" value="2"/>
</dbReference>
<evidence type="ECO:0000259" key="7">
    <source>
        <dbReference type="Pfam" id="PF00122"/>
    </source>
</evidence>
<evidence type="ECO:0000313" key="9">
    <source>
        <dbReference type="Proteomes" id="UP000254051"/>
    </source>
</evidence>
<dbReference type="InterPro" id="IPR018303">
    <property type="entry name" value="ATPase_P-typ_P_site"/>
</dbReference>
<feature type="transmembrane region" description="Helical" evidence="6">
    <location>
        <begin position="716"/>
        <end position="736"/>
    </location>
</feature>
<evidence type="ECO:0000256" key="3">
    <source>
        <dbReference type="ARBA" id="ARBA00022967"/>
    </source>
</evidence>
<evidence type="ECO:0000256" key="2">
    <source>
        <dbReference type="ARBA" id="ARBA00022692"/>
    </source>
</evidence>
<dbReference type="SFLD" id="SFLDS00003">
    <property type="entry name" value="Haloacid_Dehalogenase"/>
    <property type="match status" value="1"/>
</dbReference>
<feature type="transmembrane region" description="Helical" evidence="6">
    <location>
        <begin position="71"/>
        <end position="90"/>
    </location>
</feature>
<evidence type="ECO:0000256" key="6">
    <source>
        <dbReference type="SAM" id="Phobius"/>
    </source>
</evidence>
<dbReference type="Pfam" id="PF00122">
    <property type="entry name" value="E1-E2_ATPase"/>
    <property type="match status" value="1"/>
</dbReference>
<comment type="subcellular location">
    <subcellularLocation>
        <location evidence="1">Membrane</location>
        <topology evidence="1">Multi-pass membrane protein</topology>
    </subcellularLocation>
</comment>
<dbReference type="InterPro" id="IPR036412">
    <property type="entry name" value="HAD-like_sf"/>
</dbReference>
<dbReference type="Gene3D" id="3.40.50.1000">
    <property type="entry name" value="HAD superfamily/HAD-like"/>
    <property type="match status" value="1"/>
</dbReference>
<dbReference type="SUPFAM" id="SSF56784">
    <property type="entry name" value="HAD-like"/>
    <property type="match status" value="1"/>
</dbReference>
<feature type="transmembrane region" description="Helical" evidence="6">
    <location>
        <begin position="591"/>
        <end position="613"/>
    </location>
</feature>
<accession>A0A315ZZY7</accession>
<dbReference type="RefSeq" id="WP_109709458.1">
    <property type="nucleotide sequence ID" value="NZ_QGDS01000003.1"/>
</dbReference>
<keyword evidence="9" id="KW-1185">Reference proteome</keyword>
<dbReference type="GO" id="GO:0005524">
    <property type="term" value="F:ATP binding"/>
    <property type="evidence" value="ECO:0007669"/>
    <property type="project" value="InterPro"/>
</dbReference>
<dbReference type="Gene3D" id="3.40.1110.10">
    <property type="entry name" value="Calcium-transporting ATPase, cytoplasmic domain N"/>
    <property type="match status" value="1"/>
</dbReference>
<feature type="transmembrane region" description="Helical" evidence="6">
    <location>
        <begin position="659"/>
        <end position="680"/>
    </location>
</feature>
<evidence type="ECO:0000256" key="4">
    <source>
        <dbReference type="ARBA" id="ARBA00022989"/>
    </source>
</evidence>
<dbReference type="InterPro" id="IPR023299">
    <property type="entry name" value="ATPase_P-typ_cyto_dom_N"/>
</dbReference>
<dbReference type="OrthoDB" id="9760364at2"/>
<gene>
    <name evidence="8" type="ORF">SAMN05216529_103201</name>
</gene>
<dbReference type="SFLD" id="SFLDF00027">
    <property type="entry name" value="p-type_atpase"/>
    <property type="match status" value="1"/>
</dbReference>
<dbReference type="GO" id="GO:0016887">
    <property type="term" value="F:ATP hydrolysis activity"/>
    <property type="evidence" value="ECO:0007669"/>
    <property type="project" value="InterPro"/>
</dbReference>
<sequence>MSNRNLIDPKFGLTPEQVKERKEAGLVNIQPPPVAKSTAQIYKDNICTLFNLFNVLITIALLSVGAWQNCLFIVIITINTTIGIVQELHAKKLVDELSLIFIPSAEVIRGGKLHTIPLGEVVQDDIVLLVSGKQVCADCVVSTGEIEVNESMLTGESDPIYKKNGEHLYSGSYVVSGECRARVEHVGSESYTAKITNEVKKLRKVNSEMISSMRKVTKFTGFLIVPLGVLLFVQAFFLRNGTLPESVVTTAAALLGLLPKGLMLLISISLAVGIQKLSRQKVLVQELYSLETLAHVDTLCLDKTGTLTEGNMKVESVCELCKDPELPFAELMGCFLENSVDNNATFLALKAHFQTNNKYKMVKKIAFSSERKWSAISFEKIGTFVIGAPEKMDTAALPKNIQLAIANGKRVLAAGIAEGTIEHNQLPRIRLLAAITLVDPLRKQAAATLEFFAKEGVDIKIISGDNPKTVAVLAAQAGLPDAKNCIDMSRLTEESEVKQAALDYSVFGRVSPVQKKQIVQALQEKGRSVAMTGDGVNDLLALREADCSIAVAEGSDAVKQISQLVLIDSNFASLPNVLSEGRRCVNNITRAAGVFFVKTLYSALVALICLLFNIPFPFIPIQITLIDLAIEGYPSFFLSFEPDNKKVTGRFLPEVLRRALPNALAFVFCYLGILILWPRLPINTEQISLLLYALVGFAGIQAVYKICRPFNPLRIFLMTTMSVGFYTAVALFHKIIKLPLPTLGTIVCFAGGVVVFMLIERVLFHSRSMQ</sequence>
<name>A0A315ZZY7_9FIRM</name>
<dbReference type="InterPro" id="IPR023214">
    <property type="entry name" value="HAD_sf"/>
</dbReference>
<keyword evidence="3" id="KW-1278">Translocase</keyword>
<dbReference type="GO" id="GO:0016020">
    <property type="term" value="C:membrane"/>
    <property type="evidence" value="ECO:0007669"/>
    <property type="project" value="UniProtKB-SubCell"/>
</dbReference>
<dbReference type="InterPro" id="IPR059000">
    <property type="entry name" value="ATPase_P-type_domA"/>
</dbReference>